<comment type="similarity">
    <text evidence="1">Belongs to the paxM FAD-dependent monooxygenase family.</text>
</comment>
<keyword evidence="3" id="KW-0274">FAD</keyword>
<dbReference type="Gene3D" id="3.50.50.60">
    <property type="entry name" value="FAD/NAD(P)-binding domain"/>
    <property type="match status" value="1"/>
</dbReference>
<comment type="caution">
    <text evidence="8">The sequence shown here is derived from an EMBL/GenBank/DDBJ whole genome shotgun (WGS) entry which is preliminary data.</text>
</comment>
<keyword evidence="6" id="KW-0812">Transmembrane</keyword>
<dbReference type="Pfam" id="PF01494">
    <property type="entry name" value="FAD_binding_3"/>
    <property type="match status" value="1"/>
</dbReference>
<feature type="region of interest" description="Disordered" evidence="5">
    <location>
        <begin position="449"/>
        <end position="485"/>
    </location>
</feature>
<dbReference type="EMBL" id="JAAAIL010000080">
    <property type="protein sequence ID" value="KAG0280161.1"/>
    <property type="molecule type" value="Genomic_DNA"/>
</dbReference>
<evidence type="ECO:0000256" key="1">
    <source>
        <dbReference type="ARBA" id="ARBA00007992"/>
    </source>
</evidence>
<name>A0AAD4DK95_9FUNG</name>
<dbReference type="InterPro" id="IPR002938">
    <property type="entry name" value="FAD-bd"/>
</dbReference>
<evidence type="ECO:0000256" key="5">
    <source>
        <dbReference type="SAM" id="MobiDB-lite"/>
    </source>
</evidence>
<dbReference type="PANTHER" id="PTHR47356">
    <property type="entry name" value="FAD-DEPENDENT MONOOXYGENASE ASQG-RELATED"/>
    <property type="match status" value="1"/>
</dbReference>
<dbReference type="PRINTS" id="PR00420">
    <property type="entry name" value="RNGMNOXGNASE"/>
</dbReference>
<dbReference type="GO" id="GO:0004497">
    <property type="term" value="F:monooxygenase activity"/>
    <property type="evidence" value="ECO:0007669"/>
    <property type="project" value="InterPro"/>
</dbReference>
<keyword evidence="6" id="KW-1133">Transmembrane helix</keyword>
<evidence type="ECO:0000313" key="8">
    <source>
        <dbReference type="EMBL" id="KAG0280161.1"/>
    </source>
</evidence>
<evidence type="ECO:0000256" key="3">
    <source>
        <dbReference type="ARBA" id="ARBA00022827"/>
    </source>
</evidence>
<dbReference type="Proteomes" id="UP001194580">
    <property type="component" value="Unassembled WGS sequence"/>
</dbReference>
<keyword evidence="2" id="KW-0285">Flavoprotein</keyword>
<dbReference type="SUPFAM" id="SSF51905">
    <property type="entry name" value="FAD/NAD(P)-binding domain"/>
    <property type="match status" value="1"/>
</dbReference>
<feature type="domain" description="FAD-binding" evidence="7">
    <location>
        <begin position="21"/>
        <end position="347"/>
    </location>
</feature>
<keyword evidence="4" id="KW-0560">Oxidoreductase</keyword>
<protein>
    <recommendedName>
        <fullName evidence="7">FAD-binding domain-containing protein</fullName>
    </recommendedName>
</protein>
<dbReference type="AlphaFoldDB" id="A0AAD4DK95"/>
<dbReference type="InterPro" id="IPR050562">
    <property type="entry name" value="FAD_mOase_fung"/>
</dbReference>
<organism evidence="8 9">
    <name type="scientific">Linnemannia exigua</name>
    <dbReference type="NCBI Taxonomy" id="604196"/>
    <lineage>
        <taxon>Eukaryota</taxon>
        <taxon>Fungi</taxon>
        <taxon>Fungi incertae sedis</taxon>
        <taxon>Mucoromycota</taxon>
        <taxon>Mortierellomycotina</taxon>
        <taxon>Mortierellomycetes</taxon>
        <taxon>Mortierellales</taxon>
        <taxon>Mortierellaceae</taxon>
        <taxon>Linnemannia</taxon>
    </lineage>
</organism>
<feature type="transmembrane region" description="Helical" evidence="6">
    <location>
        <begin position="21"/>
        <end position="38"/>
    </location>
</feature>
<accession>A0AAD4DK95</accession>
<sequence length="485" mass="54132">MEINPALMHTKRPNLAPKIPSVIIVGGGIAGMTLAMALEKSKLPYEIFERAQEVKPLGSALYFNATTAALFKQLGIYEDMLAIGKDTTCIQIANEQRKVEYKMDFAEQLEMFGSKGYIVSRPLLYDVLRSKVPSERFHMNKKILSLQQGGNGALIRCSDGTTIEGDIIVGADGAHSAVRQNLYTQLKKEKKLPASDDVDLPFSTVCLVGQTQPLDLEAFPNLKLQDCQFIRTLGDNKPYSSRFENDPLRNSEWGPEAAGAMCDKVRDFPIISGSDRPWTMGDLIDYTPKELISKVLLEEKVFDTWYNCRTVLIGDACHKFNPAGGAGANNAIHDAVVLANRLQALPDQPSVEDIEKAFSLYRKERFPKVQAAFNSSLALKSMVEQNLKGVMMRYISRNMPLWFSRKVMVRMLSYQPQLSYLELIPYEGTIRPAHQQSLADALKKAKKERAKQEGAHARVTSLAAESVSSHQEQQEQEQKQIVAAI</sequence>
<reference evidence="8" key="1">
    <citation type="journal article" date="2020" name="Fungal Divers.">
        <title>Resolving the Mortierellaceae phylogeny through synthesis of multi-gene phylogenetics and phylogenomics.</title>
        <authorList>
            <person name="Vandepol N."/>
            <person name="Liber J."/>
            <person name="Desiro A."/>
            <person name="Na H."/>
            <person name="Kennedy M."/>
            <person name="Barry K."/>
            <person name="Grigoriev I.V."/>
            <person name="Miller A.N."/>
            <person name="O'Donnell K."/>
            <person name="Stajich J.E."/>
            <person name="Bonito G."/>
        </authorList>
    </citation>
    <scope>NUCLEOTIDE SEQUENCE</scope>
    <source>
        <strain evidence="8">NRRL 28262</strain>
    </source>
</reference>
<dbReference type="PANTHER" id="PTHR47356:SF2">
    <property type="entry name" value="FAD-BINDING DOMAIN-CONTAINING PROTEIN-RELATED"/>
    <property type="match status" value="1"/>
</dbReference>
<evidence type="ECO:0000256" key="2">
    <source>
        <dbReference type="ARBA" id="ARBA00022630"/>
    </source>
</evidence>
<evidence type="ECO:0000259" key="7">
    <source>
        <dbReference type="Pfam" id="PF01494"/>
    </source>
</evidence>
<keyword evidence="6" id="KW-0472">Membrane</keyword>
<dbReference type="GO" id="GO:0071949">
    <property type="term" value="F:FAD binding"/>
    <property type="evidence" value="ECO:0007669"/>
    <property type="project" value="InterPro"/>
</dbReference>
<proteinExistence type="inferred from homology"/>
<evidence type="ECO:0000256" key="6">
    <source>
        <dbReference type="SAM" id="Phobius"/>
    </source>
</evidence>
<keyword evidence="9" id="KW-1185">Reference proteome</keyword>
<gene>
    <name evidence="8" type="ORF">BGZ95_011087</name>
</gene>
<evidence type="ECO:0000256" key="4">
    <source>
        <dbReference type="ARBA" id="ARBA00023002"/>
    </source>
</evidence>
<evidence type="ECO:0000313" key="9">
    <source>
        <dbReference type="Proteomes" id="UP001194580"/>
    </source>
</evidence>
<dbReference type="InterPro" id="IPR036188">
    <property type="entry name" value="FAD/NAD-bd_sf"/>
</dbReference>